<organism evidence="3 4">
    <name type="scientific">Dictyobacter formicarum</name>
    <dbReference type="NCBI Taxonomy" id="2778368"/>
    <lineage>
        <taxon>Bacteria</taxon>
        <taxon>Bacillati</taxon>
        <taxon>Chloroflexota</taxon>
        <taxon>Ktedonobacteria</taxon>
        <taxon>Ktedonobacterales</taxon>
        <taxon>Dictyobacteraceae</taxon>
        <taxon>Dictyobacter</taxon>
    </lineage>
</organism>
<keyword evidence="1" id="KW-0175">Coiled coil</keyword>
<reference evidence="3 4" key="1">
    <citation type="journal article" date="2021" name="Int. J. Syst. Evol. Microbiol.">
        <title>Reticulibacter mediterranei gen. nov., sp. nov., within the new family Reticulibacteraceae fam. nov., and Ktedonospora formicarum gen. nov., sp. nov., Ktedonobacter robiniae sp. nov., Dictyobacter formicarum sp. nov. and Dictyobacter arantiisoli sp. nov., belonging to the class Ktedonobacteria.</title>
        <authorList>
            <person name="Yabe S."/>
            <person name="Zheng Y."/>
            <person name="Wang C.M."/>
            <person name="Sakai Y."/>
            <person name="Abe K."/>
            <person name="Yokota A."/>
            <person name="Donadio S."/>
            <person name="Cavaletti L."/>
            <person name="Monciardini P."/>
        </authorList>
    </citation>
    <scope>NUCLEOTIDE SEQUENCE [LARGE SCALE GENOMIC DNA]</scope>
    <source>
        <strain evidence="3 4">SOSP1-9</strain>
    </source>
</reference>
<evidence type="ECO:0000256" key="1">
    <source>
        <dbReference type="SAM" id="Coils"/>
    </source>
</evidence>
<dbReference type="PANTHER" id="PTHR30121">
    <property type="entry name" value="UNCHARACTERIZED PROTEIN YJGR-RELATED"/>
    <property type="match status" value="1"/>
</dbReference>
<dbReference type="SMART" id="SM00382">
    <property type="entry name" value="AAA"/>
    <property type="match status" value="1"/>
</dbReference>
<evidence type="ECO:0000259" key="2">
    <source>
        <dbReference type="SMART" id="SM00382"/>
    </source>
</evidence>
<keyword evidence="4" id="KW-1185">Reference proteome</keyword>
<sequence>MSHAEWITTGINPKGKTPSLEPPIIEEVKQITPIPQKLDPLLLGTDCTTGEPITLEQEQRLSGLYLIGKTGTGKTTLLLNLILQDIRQGMGVCFFDTHGDAINALLARIPAQRMHDVILIDPLDKTHAFGLNLLECPDPNNKEEQSRVISSVTEIFAKLFTQSGDLLKEAPTMAETLQMTLPLLLARHTPPLTIAELPLLTRHACVQEQLLTANVHPMVQSFWRDEYQALNKKDQRELTASTIKRVHDFIIDPFLYEIIGQSRTTLNFRQIMDSGKILLVKLSREHKLISSLIGSVIVAQIANAAFSRADTPFERRVQFNLYADEYQLFCTPTFAELLAEVRKFKIATCVAHQWRSQLDPSNQGATLNAGSIIILQVTAEDAAELASLIAQKPPDPETRKEVREAISRHPLERLTQIIHPHEEIHAFTSDYLLSLVHYSQTLKEDELCENEDCTACATQLQEGKFLLDQLLVDVMTGRLLPSSPVLVEQISEIVLMLRGFLGIQTSAKVVPTYRLSHRWPQGNYKSEVTTHIPIDIQKHFIESVPLPTGEKEVKEFPPDDKVKEFITCCLNFLCHLKDASLVPYKQAIPLPLGKARKLESPPPHVHLAEVDIFGEEEYYLNIIKVKLQQALSEKDSIQQARAQLDKTADISYAEYQRLKQEVHDTLVANNWRYHQILESGGAEPVEGAYRLSQKIRFLLTDVNDLQEDGSYFELVAYAKGSAQFAQRYDLSLKKQRIEKLDLEIKKQDDQRGHYLFRLSQLKEQEEKLRKKETELEAFIEQKLKETIISVSLTENEYLALMQTYFSEMQVHPLCYTHLRTFVLSLLQVIHLLTLEEHIAPLKTQSGYEEKPGTTRTVMDMVNERALELTDLPAFCGWCKLPTDINGVRQVEKHKLVIRPIEKVENEAEVLAHATTLLLSRMHDPSSGLYQKRDIVRKEIEVRQAMFFTPKVNKTSRTTWDEEET</sequence>
<dbReference type="InterPro" id="IPR051162">
    <property type="entry name" value="T4SS_component"/>
</dbReference>
<dbReference type="Gene3D" id="3.40.50.300">
    <property type="entry name" value="P-loop containing nucleotide triphosphate hydrolases"/>
    <property type="match status" value="2"/>
</dbReference>
<dbReference type="InterPro" id="IPR027417">
    <property type="entry name" value="P-loop_NTPase"/>
</dbReference>
<comment type="caution">
    <text evidence="3">The sequence shown here is derived from an EMBL/GenBank/DDBJ whole genome shotgun (WGS) entry which is preliminary data.</text>
</comment>
<dbReference type="SUPFAM" id="SSF52540">
    <property type="entry name" value="P-loop containing nucleoside triphosphate hydrolases"/>
    <property type="match status" value="1"/>
</dbReference>
<proteinExistence type="predicted"/>
<name>A0ABQ3VGA3_9CHLR</name>
<accession>A0ABQ3VGA3</accession>
<feature type="coiled-coil region" evidence="1">
    <location>
        <begin position="730"/>
        <end position="781"/>
    </location>
</feature>
<dbReference type="PANTHER" id="PTHR30121:SF6">
    <property type="entry name" value="SLR6007 PROTEIN"/>
    <property type="match status" value="1"/>
</dbReference>
<dbReference type="Proteomes" id="UP000635565">
    <property type="component" value="Unassembled WGS sequence"/>
</dbReference>
<gene>
    <name evidence="3" type="ORF">KSZ_31960</name>
</gene>
<dbReference type="InterPro" id="IPR003593">
    <property type="entry name" value="AAA+_ATPase"/>
</dbReference>
<evidence type="ECO:0000313" key="4">
    <source>
        <dbReference type="Proteomes" id="UP000635565"/>
    </source>
</evidence>
<dbReference type="EMBL" id="BNJJ01000008">
    <property type="protein sequence ID" value="GHO85190.1"/>
    <property type="molecule type" value="Genomic_DNA"/>
</dbReference>
<evidence type="ECO:0000313" key="3">
    <source>
        <dbReference type="EMBL" id="GHO85190.1"/>
    </source>
</evidence>
<feature type="domain" description="AAA+ ATPase" evidence="2">
    <location>
        <begin position="60"/>
        <end position="216"/>
    </location>
</feature>
<protein>
    <recommendedName>
        <fullName evidence="2">AAA+ ATPase domain-containing protein</fullName>
    </recommendedName>
</protein>
<dbReference type="RefSeq" id="WP_201362855.1">
    <property type="nucleotide sequence ID" value="NZ_BNJJ01000008.1"/>
</dbReference>